<dbReference type="HOGENOM" id="CLU_008033_2_0_0"/>
<feature type="domain" description="Non-reducing end beta-L-arabinofuranosidase-like GH127 catalytic" evidence="2">
    <location>
        <begin position="69"/>
        <end position="448"/>
    </location>
</feature>
<dbReference type="Pfam" id="PF20736">
    <property type="entry name" value="Glyco_hydro127M"/>
    <property type="match status" value="1"/>
</dbReference>
<dbReference type="InterPro" id="IPR049046">
    <property type="entry name" value="Beta-AFase-like_GH127_middle"/>
</dbReference>
<reference evidence="4" key="1">
    <citation type="submission" date="2006-10" db="EMBL/GenBank/DDBJ databases">
        <title>Complete sequence of Solibacter usitatus Ellin6076.</title>
        <authorList>
            <consortium name="US DOE Joint Genome Institute"/>
            <person name="Copeland A."/>
            <person name="Lucas S."/>
            <person name="Lapidus A."/>
            <person name="Barry K."/>
            <person name="Detter J.C."/>
            <person name="Glavina del Rio T."/>
            <person name="Hammon N."/>
            <person name="Israni S."/>
            <person name="Dalin E."/>
            <person name="Tice H."/>
            <person name="Pitluck S."/>
            <person name="Thompson L.S."/>
            <person name="Brettin T."/>
            <person name="Bruce D."/>
            <person name="Han C."/>
            <person name="Tapia R."/>
            <person name="Gilna P."/>
            <person name="Schmutz J."/>
            <person name="Larimer F."/>
            <person name="Land M."/>
            <person name="Hauser L."/>
            <person name="Kyrpides N."/>
            <person name="Mikhailova N."/>
            <person name="Janssen P.H."/>
            <person name="Kuske C.R."/>
            <person name="Richardson P."/>
        </authorList>
    </citation>
    <scope>NUCLEOTIDE SEQUENCE</scope>
    <source>
        <strain evidence="4">Ellin6076</strain>
    </source>
</reference>
<dbReference type="AlphaFoldDB" id="Q01RL9"/>
<feature type="domain" description="Non-reducing end beta-L-arabinofuranosidase-like GH127 middle" evidence="3">
    <location>
        <begin position="459"/>
        <end position="553"/>
    </location>
</feature>
<name>Q01RL9_SOLUE</name>
<dbReference type="InterPro" id="IPR006311">
    <property type="entry name" value="TAT_signal"/>
</dbReference>
<dbReference type="InterPro" id="IPR012878">
    <property type="entry name" value="Beta-AFase-like_GH127_cat"/>
</dbReference>
<organism evidence="4">
    <name type="scientific">Solibacter usitatus (strain Ellin6076)</name>
    <dbReference type="NCBI Taxonomy" id="234267"/>
    <lineage>
        <taxon>Bacteria</taxon>
        <taxon>Pseudomonadati</taxon>
        <taxon>Acidobacteriota</taxon>
        <taxon>Terriglobia</taxon>
        <taxon>Bryobacterales</taxon>
        <taxon>Solibacteraceae</taxon>
        <taxon>Candidatus Solibacter</taxon>
    </lineage>
</organism>
<dbReference type="PANTHER" id="PTHR31151">
    <property type="entry name" value="PROLINE-TRNA LIGASE (DUF1680)"/>
    <property type="match status" value="1"/>
</dbReference>
<dbReference type="EMBL" id="CP000473">
    <property type="protein sequence ID" value="ABJ87701.1"/>
    <property type="molecule type" value="Genomic_DNA"/>
</dbReference>
<dbReference type="InParanoid" id="Q01RL9"/>
<dbReference type="eggNOG" id="COG3533">
    <property type="taxonomic scope" value="Bacteria"/>
</dbReference>
<protein>
    <recommendedName>
        <fullName evidence="5">Glycoside hydrolase family 127 protein</fullName>
    </recommendedName>
</protein>
<dbReference type="KEGG" id="sus:Acid_6783"/>
<gene>
    <name evidence="4" type="ordered locus">Acid_6783</name>
</gene>
<evidence type="ECO:0000256" key="1">
    <source>
        <dbReference type="SAM" id="SignalP"/>
    </source>
</evidence>
<dbReference type="PROSITE" id="PS51318">
    <property type="entry name" value="TAT"/>
    <property type="match status" value="1"/>
</dbReference>
<dbReference type="STRING" id="234267.Acid_6783"/>
<evidence type="ECO:0008006" key="5">
    <source>
        <dbReference type="Google" id="ProtNLM"/>
    </source>
</evidence>
<evidence type="ECO:0000259" key="3">
    <source>
        <dbReference type="Pfam" id="PF20736"/>
    </source>
</evidence>
<dbReference type="Pfam" id="PF07944">
    <property type="entry name" value="Beta-AFase-like_GH127_cat"/>
    <property type="match status" value="1"/>
</dbReference>
<feature type="signal peptide" evidence="1">
    <location>
        <begin position="1"/>
        <end position="20"/>
    </location>
</feature>
<dbReference type="PANTHER" id="PTHR31151:SF0">
    <property type="entry name" value="PROLINE-TRNA LIGASE (DUF1680)"/>
    <property type="match status" value="1"/>
</dbReference>
<evidence type="ECO:0000313" key="4">
    <source>
        <dbReference type="EMBL" id="ABJ87701.1"/>
    </source>
</evidence>
<evidence type="ECO:0000259" key="2">
    <source>
        <dbReference type="Pfam" id="PF07944"/>
    </source>
</evidence>
<dbReference type="OrthoDB" id="9757939at2"/>
<sequence length="675" mass="74822" precursor="true">MELSRRRFGALLATTGPAAAALTAQQNPTAAAPGNFRRPLAPETPAFETPLEFTRKIVTPRAEPFPMPQVRLLPGSAYHDSQEWNRGYMERLAADRLLHTFRANAGLPVGSAKPLGGWEQPENGQRSSELRGHFAGHFLSASAQLSANGDKNAQSKGDFMVAEMARCQQKLGGKYLSAFPTTWWDRLGKGERVWAPFYTIHKIMAGMFDMYSLAGNQQALEVLEGMAAWADEWTAPKAAEHMQQILTIEFGGIAETLYRLAAATDQDRWGRVGDRFQKKSFLNPLAARRDELRGLHVNTHIPQVMAAARRYDLSGDMRFHDVADYFFSEVAGARTYVTGGTSNAEAWLAPPRRLATELKLSVNTAECCCAYNMLKLARHLYSWDPKPSYFDYYEHLLLNHRIGTIRPKVGLTQYYLSLTPGAWKTFNTEDQTFWCCTGSGVEEYSKLNDSIYWRDGEGLYVNLFISSELDWAERGFKLRQATQYPASPSTALTVTAARAGDLAIRLRIPGWLQSAPSVKLNGKALDASAAPGSYLVLKRNWKVGDRIDMELPMRLHVQAMPDDPAMQAFLYGPLVLAGDLGGEGLTEAHIIGPNLRVGAPNTEQFGSPLGPTNTTPPVPAIEIPTFRALGADPSSWIKPADGPLAFRTIGQRKDVTLVPLNSLFDRRYSVYWQVS</sequence>
<proteinExistence type="predicted"/>
<keyword evidence="1" id="KW-0732">Signal</keyword>
<feature type="chain" id="PRO_5004163017" description="Glycoside hydrolase family 127 protein" evidence="1">
    <location>
        <begin position="21"/>
        <end position="675"/>
    </location>
</feature>
<accession>Q01RL9</accession>